<sequence length="510" mass="54943">MTRKPSPPRMLVLGIDGGSLDLIEPLVAEGRLPVLGGLLSGAAYGDTTTTWPAHTAPGWSTFVTGRLPGGHGIYQFFDTQDAGYGDRLVGTGDFGCGTLWEWLGGQGKSVGLINVPMSHPPRDVPGYQLTWPLSATLRYSDPPGLLGELAKAGAGFKPDIAAMYKGDLSYAEFAVEHVRARGRTIQYLLRERPVDVVMAVLTEIDRICHHYWHFADACHPRHEPAAEEGWANAIRDTYVAIDEVFGEILEFVGDDVPVLLLSDHGFGRGRYNLSVNRVLADAGLLATGPAVRDGHASWFRTEREAVDFGRTRAYMPTPGCYAVNVNQRGRQRDGIVAERDREAVLAEVADLFRGLCAPDTGRPVFAGALPREQAYPGAMCDAAPDLLLLPADEGVLASPAFDGPVWRPSDQTGMHRHTGMWALRGGPLPPGKYGDPVALQDLAPTLMDVLGLRFPAGIAGRPLTWLAPDAAGDAVFLPEEPGVPDTAEDLERHLSDDDVTARTLGAMGYL</sequence>
<name>A0A193BY39_AMYOR</name>
<evidence type="ECO:0000313" key="1">
    <source>
        <dbReference type="EMBL" id="ANN17142.1"/>
    </source>
</evidence>
<dbReference type="KEGG" id="aori:SD37_16830"/>
<protein>
    <recommendedName>
        <fullName evidence="3">Phosphodiesterase</fullName>
    </recommendedName>
</protein>
<gene>
    <name evidence="1" type="ORF">SD37_16830</name>
</gene>
<dbReference type="InterPro" id="IPR017850">
    <property type="entry name" value="Alkaline_phosphatase_core_sf"/>
</dbReference>
<dbReference type="AlphaFoldDB" id="A0A193BY39"/>
<reference evidence="1 2" key="1">
    <citation type="journal article" date="2015" name="Genome Announc.">
        <title>Draft Genome Sequence of Norvancomycin-Producing Strain Amycolatopsis orientalis CPCC200066.</title>
        <authorList>
            <person name="Lei X."/>
            <person name="Yuan F."/>
            <person name="Shi Y."/>
            <person name="Li X."/>
            <person name="Wang L."/>
            <person name="Hong B."/>
        </authorList>
    </citation>
    <scope>NUCLEOTIDE SEQUENCE [LARGE SCALE GENOMIC DNA]</scope>
    <source>
        <strain evidence="1 2">B-37</strain>
    </source>
</reference>
<evidence type="ECO:0000313" key="2">
    <source>
        <dbReference type="Proteomes" id="UP000093695"/>
    </source>
</evidence>
<dbReference type="SUPFAM" id="SSF53649">
    <property type="entry name" value="Alkaline phosphatase-like"/>
    <property type="match status" value="1"/>
</dbReference>
<organism evidence="1 2">
    <name type="scientific">Amycolatopsis orientalis</name>
    <name type="common">Nocardia orientalis</name>
    <dbReference type="NCBI Taxonomy" id="31958"/>
    <lineage>
        <taxon>Bacteria</taxon>
        <taxon>Bacillati</taxon>
        <taxon>Actinomycetota</taxon>
        <taxon>Actinomycetes</taxon>
        <taxon>Pseudonocardiales</taxon>
        <taxon>Pseudonocardiaceae</taxon>
        <taxon>Amycolatopsis</taxon>
    </lineage>
</organism>
<dbReference type="STRING" id="31958.SD37_16830"/>
<keyword evidence="2" id="KW-1185">Reference proteome</keyword>
<dbReference type="Proteomes" id="UP000093695">
    <property type="component" value="Chromosome"/>
</dbReference>
<proteinExistence type="predicted"/>
<evidence type="ECO:0008006" key="3">
    <source>
        <dbReference type="Google" id="ProtNLM"/>
    </source>
</evidence>
<dbReference type="EMBL" id="CP016174">
    <property type="protein sequence ID" value="ANN17142.1"/>
    <property type="molecule type" value="Genomic_DNA"/>
</dbReference>
<dbReference type="Gene3D" id="3.40.720.10">
    <property type="entry name" value="Alkaline Phosphatase, subunit A"/>
    <property type="match status" value="2"/>
</dbReference>
<dbReference type="InterPro" id="IPR002591">
    <property type="entry name" value="Phosphodiest/P_Trfase"/>
</dbReference>
<dbReference type="Pfam" id="PF01663">
    <property type="entry name" value="Phosphodiest"/>
    <property type="match status" value="1"/>
</dbReference>
<dbReference type="RefSeq" id="WP_044850614.1">
    <property type="nucleotide sequence ID" value="NZ_CP016174.1"/>
</dbReference>
<accession>A0A193BY39</accession>